<reference evidence="1" key="5">
    <citation type="journal article" date="2021" name="G3 (Bethesda)">
        <title>Aegilops tauschii genome assembly Aet v5.0 features greater sequence contiguity and improved annotation.</title>
        <authorList>
            <person name="Wang L."/>
            <person name="Zhu T."/>
            <person name="Rodriguez J.C."/>
            <person name="Deal K.R."/>
            <person name="Dubcovsky J."/>
            <person name="McGuire P.E."/>
            <person name="Lux T."/>
            <person name="Spannagl M."/>
            <person name="Mayer K.F.X."/>
            <person name="Baldrich P."/>
            <person name="Meyers B.C."/>
            <person name="Huo N."/>
            <person name="Gu Y.Q."/>
            <person name="Zhou H."/>
            <person name="Devos K.M."/>
            <person name="Bennetzen J.L."/>
            <person name="Unver T."/>
            <person name="Budak H."/>
            <person name="Gulick P.J."/>
            <person name="Galiba G."/>
            <person name="Kalapos B."/>
            <person name="Nelson D.R."/>
            <person name="Li P."/>
            <person name="You F.M."/>
            <person name="Luo M.C."/>
            <person name="Dvorak J."/>
        </authorList>
    </citation>
    <scope>NUCLEOTIDE SEQUENCE [LARGE SCALE GENOMIC DNA]</scope>
    <source>
        <strain evidence="1">cv. AL8/78</strain>
    </source>
</reference>
<reference evidence="2" key="2">
    <citation type="journal article" date="2017" name="Nat. Plants">
        <title>The Aegilops tauschii genome reveals multiple impacts of transposons.</title>
        <authorList>
            <person name="Zhao G."/>
            <person name="Zou C."/>
            <person name="Li K."/>
            <person name="Wang K."/>
            <person name="Li T."/>
            <person name="Gao L."/>
            <person name="Zhang X."/>
            <person name="Wang H."/>
            <person name="Yang Z."/>
            <person name="Liu X."/>
            <person name="Jiang W."/>
            <person name="Mao L."/>
            <person name="Kong X."/>
            <person name="Jiao Y."/>
            <person name="Jia J."/>
        </authorList>
    </citation>
    <scope>NUCLEOTIDE SEQUENCE [LARGE SCALE GENOMIC DNA]</scope>
    <source>
        <strain evidence="2">cv. AL8/78</strain>
    </source>
</reference>
<evidence type="ECO:0000313" key="2">
    <source>
        <dbReference type="Proteomes" id="UP000015105"/>
    </source>
</evidence>
<reference evidence="1" key="4">
    <citation type="submission" date="2019-03" db="UniProtKB">
        <authorList>
            <consortium name="EnsemblPlants"/>
        </authorList>
    </citation>
    <scope>IDENTIFICATION</scope>
</reference>
<proteinExistence type="predicted"/>
<keyword evidence="2" id="KW-1185">Reference proteome</keyword>
<dbReference type="Proteomes" id="UP000015105">
    <property type="component" value="Chromosome 2D"/>
</dbReference>
<evidence type="ECO:0000313" key="1">
    <source>
        <dbReference type="EnsemblPlants" id="AET2Gv20705300.14"/>
    </source>
</evidence>
<sequence>GSKHRVPIGRSQDDTVLFVSAVLCGRLACPSNLGKSVGTSQIGCFVPVEREQACVFAAIRSLALKYQWVLESSTYMVYGKIWVRGTGMALTISEKQKEKKNGMHGGCACARTPSEAKAGSLFGCATEQEERRMREAALQRFNGDVSCHCRCPRLSVVLFT</sequence>
<accession>A0A453C1Z8</accession>
<reference evidence="1" key="3">
    <citation type="journal article" date="2017" name="Nature">
        <title>Genome sequence of the progenitor of the wheat D genome Aegilops tauschii.</title>
        <authorList>
            <person name="Luo M.C."/>
            <person name="Gu Y.Q."/>
            <person name="Puiu D."/>
            <person name="Wang H."/>
            <person name="Twardziok S.O."/>
            <person name="Deal K.R."/>
            <person name="Huo N."/>
            <person name="Zhu T."/>
            <person name="Wang L."/>
            <person name="Wang Y."/>
            <person name="McGuire P.E."/>
            <person name="Liu S."/>
            <person name="Long H."/>
            <person name="Ramasamy R.K."/>
            <person name="Rodriguez J.C."/>
            <person name="Van S.L."/>
            <person name="Yuan L."/>
            <person name="Wang Z."/>
            <person name="Xia Z."/>
            <person name="Xiao L."/>
            <person name="Anderson O.D."/>
            <person name="Ouyang S."/>
            <person name="Liang Y."/>
            <person name="Zimin A.V."/>
            <person name="Pertea G."/>
            <person name="Qi P."/>
            <person name="Bennetzen J.L."/>
            <person name="Dai X."/>
            <person name="Dawson M.W."/>
            <person name="Muller H.G."/>
            <person name="Kugler K."/>
            <person name="Rivarola-Duarte L."/>
            <person name="Spannagl M."/>
            <person name="Mayer K.F.X."/>
            <person name="Lu F.H."/>
            <person name="Bevan M.W."/>
            <person name="Leroy P."/>
            <person name="Li P."/>
            <person name="You F.M."/>
            <person name="Sun Q."/>
            <person name="Liu Z."/>
            <person name="Lyons E."/>
            <person name="Wicker T."/>
            <person name="Salzberg S.L."/>
            <person name="Devos K.M."/>
            <person name="Dvorak J."/>
        </authorList>
    </citation>
    <scope>NUCLEOTIDE SEQUENCE [LARGE SCALE GENOMIC DNA]</scope>
    <source>
        <strain evidence="1">cv. AL8/78</strain>
    </source>
</reference>
<dbReference type="AlphaFoldDB" id="A0A453C1Z8"/>
<dbReference type="EnsemblPlants" id="AET2Gv20705300.14">
    <property type="protein sequence ID" value="AET2Gv20705300.14"/>
    <property type="gene ID" value="AET2Gv20705300"/>
</dbReference>
<name>A0A453C1Z8_AEGTS</name>
<reference evidence="2" key="1">
    <citation type="journal article" date="2014" name="Science">
        <title>Ancient hybridizations among the ancestral genomes of bread wheat.</title>
        <authorList>
            <consortium name="International Wheat Genome Sequencing Consortium,"/>
            <person name="Marcussen T."/>
            <person name="Sandve S.R."/>
            <person name="Heier L."/>
            <person name="Spannagl M."/>
            <person name="Pfeifer M."/>
            <person name="Jakobsen K.S."/>
            <person name="Wulff B.B."/>
            <person name="Steuernagel B."/>
            <person name="Mayer K.F."/>
            <person name="Olsen O.A."/>
        </authorList>
    </citation>
    <scope>NUCLEOTIDE SEQUENCE [LARGE SCALE GENOMIC DNA]</scope>
    <source>
        <strain evidence="2">cv. AL8/78</strain>
    </source>
</reference>
<dbReference type="Gramene" id="AET2Gv20705300.14">
    <property type="protein sequence ID" value="AET2Gv20705300.14"/>
    <property type="gene ID" value="AET2Gv20705300"/>
</dbReference>
<organism evidence="1 2">
    <name type="scientific">Aegilops tauschii subsp. strangulata</name>
    <name type="common">Goatgrass</name>
    <dbReference type="NCBI Taxonomy" id="200361"/>
    <lineage>
        <taxon>Eukaryota</taxon>
        <taxon>Viridiplantae</taxon>
        <taxon>Streptophyta</taxon>
        <taxon>Embryophyta</taxon>
        <taxon>Tracheophyta</taxon>
        <taxon>Spermatophyta</taxon>
        <taxon>Magnoliopsida</taxon>
        <taxon>Liliopsida</taxon>
        <taxon>Poales</taxon>
        <taxon>Poaceae</taxon>
        <taxon>BOP clade</taxon>
        <taxon>Pooideae</taxon>
        <taxon>Triticodae</taxon>
        <taxon>Triticeae</taxon>
        <taxon>Triticinae</taxon>
        <taxon>Aegilops</taxon>
    </lineage>
</organism>
<protein>
    <submittedName>
        <fullName evidence="1">Uncharacterized protein</fullName>
    </submittedName>
</protein>